<evidence type="ECO:0000313" key="5">
    <source>
        <dbReference type="EMBL" id="VVD75046.1"/>
    </source>
</evidence>
<evidence type="ECO:0000259" key="3">
    <source>
        <dbReference type="Pfam" id="PF01464"/>
    </source>
</evidence>
<dbReference type="Pfam" id="PF14718">
    <property type="entry name" value="SLT_L"/>
    <property type="match status" value="1"/>
</dbReference>
<evidence type="ECO:0000313" key="6">
    <source>
        <dbReference type="Proteomes" id="UP000406256"/>
    </source>
</evidence>
<organism evidence="5 6">
    <name type="scientific">Pandoraea anhela</name>
    <dbReference type="NCBI Taxonomy" id="2508295"/>
    <lineage>
        <taxon>Bacteria</taxon>
        <taxon>Pseudomonadati</taxon>
        <taxon>Pseudomonadota</taxon>
        <taxon>Betaproteobacteria</taxon>
        <taxon>Burkholderiales</taxon>
        <taxon>Burkholderiaceae</taxon>
        <taxon>Pandoraea</taxon>
    </lineage>
</organism>
<dbReference type="GO" id="GO:0042597">
    <property type="term" value="C:periplasmic space"/>
    <property type="evidence" value="ECO:0007669"/>
    <property type="project" value="InterPro"/>
</dbReference>
<gene>
    <name evidence="5" type="ORF">PAN31108_00808</name>
</gene>
<feature type="domain" description="Lytic transglycosylase superhelical linker" evidence="4">
    <location>
        <begin position="444"/>
        <end position="503"/>
    </location>
</feature>
<dbReference type="SUPFAM" id="SSF53955">
    <property type="entry name" value="Lysozyme-like"/>
    <property type="match status" value="1"/>
</dbReference>
<dbReference type="CDD" id="cd13401">
    <property type="entry name" value="Slt70-like"/>
    <property type="match status" value="1"/>
</dbReference>
<dbReference type="InterPro" id="IPR023346">
    <property type="entry name" value="Lysozyme-like_dom_sf"/>
</dbReference>
<keyword evidence="6" id="KW-1185">Reference proteome</keyword>
<dbReference type="SUPFAM" id="SSF48435">
    <property type="entry name" value="Bacterial muramidases"/>
    <property type="match status" value="1"/>
</dbReference>
<dbReference type="PANTHER" id="PTHR37423">
    <property type="entry name" value="SOLUBLE LYTIC MUREIN TRANSGLYCOSYLASE-RELATED"/>
    <property type="match status" value="1"/>
</dbReference>
<accession>A0A5E4SGJ9</accession>
<keyword evidence="2" id="KW-0732">Signal</keyword>
<dbReference type="EMBL" id="CABPSB010000002">
    <property type="protein sequence ID" value="VVD75046.1"/>
    <property type="molecule type" value="Genomic_DNA"/>
</dbReference>
<evidence type="ECO:0000256" key="2">
    <source>
        <dbReference type="ARBA" id="ARBA00022729"/>
    </source>
</evidence>
<evidence type="ECO:0000259" key="4">
    <source>
        <dbReference type="Pfam" id="PF14718"/>
    </source>
</evidence>
<name>A0A5E4SGJ9_9BURK</name>
<proteinExistence type="inferred from homology"/>
<sequence>MLEFTFYPTLPKMSERLTRVYRAAALALTAVTLVACSTTEATGRPKAQSAASRSATSADALSQRSPDDIFVQLREAARSNDAPRATALAAMLTDYDVPSYVQYFQIKSRMFDRSGKALIDTPDDDIRAFLRTYDGQAIADRMRNDWLLALGKRHDWQTFDAQYPKFVLDDDTQVKCYSLMSRASRGENVTQAATDLLTTPKYYGEGCVDMINTLAASGQLPRKEVWHQIRLAYEENYTSLGKQIADALGAARPDDSLLDMAASRPAQILARGVDGSEASRQLALLATVRMARSDAMLAASSFGSIAGGLSQEERAIGWGAIGMRGALSQNPMAINWYRQAGNAKLSNTAQEWKIRAALRAGDWNLVRTGIEAMPAALRDDGVWTYWYGRALREAGQGDAARAQFQKIASQPNFYGQLANEELGNKTTLPPRTVVTQAEIDANRSNPGFLRAAKFYDLGLRFEGNREWNWELRSMTDRQLIAAAQYANGIELFDRAVNTADRTKVEHDFTLRYLMPFRDKVDRFSKSVDLDEAWAYGLIRQESRFIINARSSAGAGGLMQVMPATAKMVARQIGMDYSPGMMHDIDTNIRLGTSYLSGIYNQFDGSAVLASAGYNAGPGRPRTWRSTLDRPVEGAIFAETIPFNETRQYVENVLSNTTYYSAIITGRPQSLKERLGVILPQ</sequence>
<dbReference type="GO" id="GO:0004553">
    <property type="term" value="F:hydrolase activity, hydrolyzing O-glycosyl compounds"/>
    <property type="evidence" value="ECO:0007669"/>
    <property type="project" value="InterPro"/>
</dbReference>
<dbReference type="Proteomes" id="UP000406256">
    <property type="component" value="Unassembled WGS sequence"/>
</dbReference>
<dbReference type="InterPro" id="IPR012289">
    <property type="entry name" value="Lytic_TGlycosylase_superhlx_L"/>
</dbReference>
<dbReference type="Pfam" id="PF01464">
    <property type="entry name" value="SLT"/>
    <property type="match status" value="1"/>
</dbReference>
<comment type="similarity">
    <text evidence="1">Belongs to the transglycosylase Slt family.</text>
</comment>
<feature type="domain" description="Transglycosylase SLT" evidence="3">
    <location>
        <begin position="529"/>
        <end position="625"/>
    </location>
</feature>
<reference evidence="5 6" key="1">
    <citation type="submission" date="2019-08" db="EMBL/GenBank/DDBJ databases">
        <authorList>
            <person name="Peeters C."/>
        </authorList>
    </citation>
    <scope>NUCLEOTIDE SEQUENCE [LARGE SCALE GENOMIC DNA]</scope>
    <source>
        <strain evidence="5 6">LMG 31108</strain>
    </source>
</reference>
<dbReference type="PANTHER" id="PTHR37423:SF5">
    <property type="entry name" value="SOLUBLE LYTIC MUREIN TRANSGLYCOSYLASE"/>
    <property type="match status" value="1"/>
</dbReference>
<evidence type="ECO:0000256" key="1">
    <source>
        <dbReference type="ARBA" id="ARBA00007734"/>
    </source>
</evidence>
<dbReference type="Gene3D" id="1.10.1240.20">
    <property type="entry name" value="Lytic transglycosylase, superhelical linker domain"/>
    <property type="match status" value="1"/>
</dbReference>
<protein>
    <submittedName>
        <fullName evidence="5">Lytic transglycosylase</fullName>
    </submittedName>
</protein>
<dbReference type="InterPro" id="IPR037061">
    <property type="entry name" value="Lytic_TGlycoase_superhlx_L_sf"/>
</dbReference>
<dbReference type="Gene3D" id="1.25.20.10">
    <property type="entry name" value="Bacterial muramidases"/>
    <property type="match status" value="1"/>
</dbReference>
<dbReference type="AlphaFoldDB" id="A0A5E4SGJ9"/>
<dbReference type="InterPro" id="IPR008258">
    <property type="entry name" value="Transglycosylase_SLT_dom_1"/>
</dbReference>
<dbReference type="Gene3D" id="1.10.530.10">
    <property type="match status" value="1"/>
</dbReference>
<dbReference type="InterPro" id="IPR008939">
    <property type="entry name" value="Lytic_TGlycosylase_superhlx_U"/>
</dbReference>